<keyword evidence="15 19" id="KW-0472">Membrane</keyword>
<evidence type="ECO:0000313" key="21">
    <source>
        <dbReference type="Proteomes" id="UP000519004"/>
    </source>
</evidence>
<evidence type="ECO:0000256" key="9">
    <source>
        <dbReference type="ARBA" id="ARBA00022516"/>
    </source>
</evidence>
<evidence type="ECO:0000256" key="6">
    <source>
        <dbReference type="ARBA" id="ARBA00012487"/>
    </source>
</evidence>
<evidence type="ECO:0000256" key="19">
    <source>
        <dbReference type="SAM" id="Phobius"/>
    </source>
</evidence>
<keyword evidence="16" id="KW-0594">Phospholipid biosynthesis</keyword>
<keyword evidence="8" id="KW-1003">Cell membrane</keyword>
<feature type="transmembrane region" description="Helical" evidence="19">
    <location>
        <begin position="56"/>
        <end position="73"/>
    </location>
</feature>
<evidence type="ECO:0000256" key="5">
    <source>
        <dbReference type="ARBA" id="ARBA00010185"/>
    </source>
</evidence>
<evidence type="ECO:0000256" key="3">
    <source>
        <dbReference type="ARBA" id="ARBA00005119"/>
    </source>
</evidence>
<feature type="transmembrane region" description="Helical" evidence="19">
    <location>
        <begin position="142"/>
        <end position="162"/>
    </location>
</feature>
<feature type="transmembrane region" description="Helical" evidence="19">
    <location>
        <begin position="182"/>
        <end position="203"/>
    </location>
</feature>
<evidence type="ECO:0000256" key="17">
    <source>
        <dbReference type="ARBA" id="ARBA00023264"/>
    </source>
</evidence>
<dbReference type="UniPathway" id="UPA00557">
    <property type="reaction ID" value="UER00614"/>
</dbReference>
<comment type="pathway">
    <text evidence="4">Lipid metabolism.</text>
</comment>
<evidence type="ECO:0000256" key="15">
    <source>
        <dbReference type="ARBA" id="ARBA00023136"/>
    </source>
</evidence>
<comment type="pathway">
    <text evidence="3 18">Phospholipid metabolism; CDP-diacylglycerol biosynthesis; CDP-diacylglycerol from sn-glycerol 3-phosphate: step 3/3.</text>
</comment>
<comment type="subcellular location">
    <subcellularLocation>
        <location evidence="2">Cell membrane</location>
        <topology evidence="2">Multi-pass membrane protein</topology>
    </subcellularLocation>
</comment>
<feature type="transmembrane region" description="Helical" evidence="19">
    <location>
        <begin position="79"/>
        <end position="97"/>
    </location>
</feature>
<proteinExistence type="inferred from homology"/>
<reference evidence="20 21" key="1">
    <citation type="submission" date="2020-08" db="EMBL/GenBank/DDBJ databases">
        <title>Genomic Encyclopedia of Type Strains, Phase IV (KMG-IV): sequencing the most valuable type-strain genomes for metagenomic binning, comparative biology and taxonomic classification.</title>
        <authorList>
            <person name="Goeker M."/>
        </authorList>
    </citation>
    <scope>NUCLEOTIDE SEQUENCE [LARGE SCALE GENOMIC DNA]</scope>
    <source>
        <strain evidence="20 21">DSM 25897</strain>
    </source>
</reference>
<evidence type="ECO:0000313" key="20">
    <source>
        <dbReference type="EMBL" id="MBB5014844.1"/>
    </source>
</evidence>
<protein>
    <recommendedName>
        <fullName evidence="7 18">Phosphatidate cytidylyltransferase</fullName>
        <ecNumber evidence="6 18">2.7.7.41</ecNumber>
    </recommendedName>
</protein>
<evidence type="ECO:0000256" key="8">
    <source>
        <dbReference type="ARBA" id="ARBA00022475"/>
    </source>
</evidence>
<feature type="transmembrane region" description="Helical" evidence="19">
    <location>
        <begin position="117"/>
        <end position="136"/>
    </location>
</feature>
<comment type="catalytic activity">
    <reaction evidence="1 18">
        <text>a 1,2-diacyl-sn-glycero-3-phosphate + CTP + H(+) = a CDP-1,2-diacyl-sn-glycerol + diphosphate</text>
        <dbReference type="Rhea" id="RHEA:16229"/>
        <dbReference type="ChEBI" id="CHEBI:15378"/>
        <dbReference type="ChEBI" id="CHEBI:33019"/>
        <dbReference type="ChEBI" id="CHEBI:37563"/>
        <dbReference type="ChEBI" id="CHEBI:58332"/>
        <dbReference type="ChEBI" id="CHEBI:58608"/>
        <dbReference type="EC" id="2.7.7.41"/>
    </reaction>
</comment>
<evidence type="ECO:0000256" key="4">
    <source>
        <dbReference type="ARBA" id="ARBA00005189"/>
    </source>
</evidence>
<comment type="similarity">
    <text evidence="5 18">Belongs to the CDS family.</text>
</comment>
<keyword evidence="21" id="KW-1185">Reference proteome</keyword>
<dbReference type="AlphaFoldDB" id="A0A7W7XYM4"/>
<dbReference type="RefSeq" id="WP_183947425.1">
    <property type="nucleotide sequence ID" value="NZ_JACHHX010000004.1"/>
</dbReference>
<dbReference type="GO" id="GO:0004605">
    <property type="term" value="F:phosphatidate cytidylyltransferase activity"/>
    <property type="evidence" value="ECO:0007669"/>
    <property type="project" value="UniProtKB-EC"/>
</dbReference>
<evidence type="ECO:0000256" key="10">
    <source>
        <dbReference type="ARBA" id="ARBA00022679"/>
    </source>
</evidence>
<evidence type="ECO:0000256" key="16">
    <source>
        <dbReference type="ARBA" id="ARBA00023209"/>
    </source>
</evidence>
<dbReference type="GO" id="GO:0016024">
    <property type="term" value="P:CDP-diacylglycerol biosynthetic process"/>
    <property type="evidence" value="ECO:0007669"/>
    <property type="project" value="UniProtKB-UniPathway"/>
</dbReference>
<dbReference type="EMBL" id="JACHHX010000004">
    <property type="protein sequence ID" value="MBB5014844.1"/>
    <property type="molecule type" value="Genomic_DNA"/>
</dbReference>
<keyword evidence="11 18" id="KW-0812">Transmembrane</keyword>
<accession>A0A7W7XYM4</accession>
<keyword evidence="10 18" id="KW-0808">Transferase</keyword>
<dbReference type="EC" id="2.7.7.41" evidence="6 18"/>
<keyword evidence="12 18" id="KW-0548">Nucleotidyltransferase</keyword>
<keyword evidence="17" id="KW-1208">Phospholipid metabolism</keyword>
<dbReference type="InterPro" id="IPR000374">
    <property type="entry name" value="PC_trans"/>
</dbReference>
<keyword evidence="13 19" id="KW-1133">Transmembrane helix</keyword>
<keyword evidence="9" id="KW-0444">Lipid biosynthesis</keyword>
<gene>
    <name evidence="20" type="ORF">HNQ58_000721</name>
</gene>
<sequence length="275" mass="28750">MTGQRVLTAALLGPLAIAAVLWLPTPILAALLAIVFLLGLWEWTRLVGLTHVLPRLGVLTAGAAIMAVLTWSARPGGLFPFQLTLLIGAGWWLLAALWLRRFEFMRQATASARGIKLLAGLLATVPAWCALVLLHADGEFGPRWALLALSLIWAADTGAYFAGIRYGTSRLAPRISPGKTWAGLWGGVGASLLVAVLAAPLLGLGLAQLPALLLLSAIAVGFSVVGDLYESLLKRHAGCKDSGGLIPGHGGVLDRIDSLLAALPAFALGKAWLGL</sequence>
<name>A0A7W7XYM4_9GAMM</name>
<dbReference type="PROSITE" id="PS01315">
    <property type="entry name" value="CDS"/>
    <property type="match status" value="1"/>
</dbReference>
<feature type="transmembrane region" description="Helical" evidence="19">
    <location>
        <begin position="209"/>
        <end position="229"/>
    </location>
</feature>
<organism evidence="20 21">
    <name type="scientific">Rehaibacterium terrae</name>
    <dbReference type="NCBI Taxonomy" id="1341696"/>
    <lineage>
        <taxon>Bacteria</taxon>
        <taxon>Pseudomonadati</taxon>
        <taxon>Pseudomonadota</taxon>
        <taxon>Gammaproteobacteria</taxon>
        <taxon>Lysobacterales</taxon>
        <taxon>Lysobacteraceae</taxon>
        <taxon>Rehaibacterium</taxon>
    </lineage>
</organism>
<keyword evidence="14" id="KW-0443">Lipid metabolism</keyword>
<evidence type="ECO:0000256" key="18">
    <source>
        <dbReference type="RuleBase" id="RU003938"/>
    </source>
</evidence>
<evidence type="ECO:0000256" key="7">
    <source>
        <dbReference type="ARBA" id="ARBA00019373"/>
    </source>
</evidence>
<dbReference type="Pfam" id="PF01148">
    <property type="entry name" value="CTP_transf_1"/>
    <property type="match status" value="1"/>
</dbReference>
<evidence type="ECO:0000256" key="12">
    <source>
        <dbReference type="ARBA" id="ARBA00022695"/>
    </source>
</evidence>
<dbReference type="Proteomes" id="UP000519004">
    <property type="component" value="Unassembled WGS sequence"/>
</dbReference>
<comment type="caution">
    <text evidence="20">The sequence shown here is derived from an EMBL/GenBank/DDBJ whole genome shotgun (WGS) entry which is preliminary data.</text>
</comment>
<dbReference type="PANTHER" id="PTHR46382">
    <property type="entry name" value="PHOSPHATIDATE CYTIDYLYLTRANSFERASE"/>
    <property type="match status" value="1"/>
</dbReference>
<dbReference type="GO" id="GO:0005886">
    <property type="term" value="C:plasma membrane"/>
    <property type="evidence" value="ECO:0007669"/>
    <property type="project" value="UniProtKB-SubCell"/>
</dbReference>
<evidence type="ECO:0000256" key="13">
    <source>
        <dbReference type="ARBA" id="ARBA00022989"/>
    </source>
</evidence>
<evidence type="ECO:0000256" key="2">
    <source>
        <dbReference type="ARBA" id="ARBA00004651"/>
    </source>
</evidence>
<evidence type="ECO:0000256" key="1">
    <source>
        <dbReference type="ARBA" id="ARBA00001698"/>
    </source>
</evidence>
<dbReference type="PANTHER" id="PTHR46382:SF1">
    <property type="entry name" value="PHOSPHATIDATE CYTIDYLYLTRANSFERASE"/>
    <property type="match status" value="1"/>
</dbReference>
<evidence type="ECO:0000256" key="14">
    <source>
        <dbReference type="ARBA" id="ARBA00023098"/>
    </source>
</evidence>
<evidence type="ECO:0000256" key="11">
    <source>
        <dbReference type="ARBA" id="ARBA00022692"/>
    </source>
</evidence>